<dbReference type="GeneID" id="40728480"/>
<evidence type="ECO:0000256" key="5">
    <source>
        <dbReference type="ARBA" id="ARBA00023306"/>
    </source>
</evidence>
<protein>
    <recommendedName>
        <fullName evidence="10">Chromosome transmission fidelity protein 8</fullName>
    </recommendedName>
</protein>
<name>A0A4U7KMU9_9BASI</name>
<evidence type="ECO:0000256" key="4">
    <source>
        <dbReference type="ARBA" id="ARBA00023242"/>
    </source>
</evidence>
<dbReference type="KEGG" id="sgra:EX895_005585"/>
<sequence length="268" mass="29036">MRIHVNLPLAGSSSSTTASSTTASSSTVRSLAPPPLTALTPQGELILIELQGSLEIENQNPRGGQVLGTISFEPTRPDRPVLMISHHRLEGKFVNLVRPLAVLEKKVRADKQVLADVGNASRRRSREEVEAIGVVGTVKRAKRPVEDVGGAGRSSSPPISPKRARDALDFSSSPPRQTPVKSRPLAKASGLTDIDENAEQRGGAQEANQGKEDEEEEEEEEDDQGEEPQTAVYYDVVNVIKRKILFSKRPEPIVRLDTSPTAVRTAKS</sequence>
<reference evidence="8 9" key="1">
    <citation type="submission" date="2019-05" db="EMBL/GenBank/DDBJ databases">
        <title>Sporisorium graminicola CBS 10092 draft sequencing and annotation.</title>
        <authorList>
            <person name="Solano-Gonzalez S."/>
            <person name="Caddick M.X."/>
            <person name="Darby A."/>
        </authorList>
    </citation>
    <scope>NUCLEOTIDE SEQUENCE [LARGE SCALE GENOMIC DNA]</scope>
    <source>
        <strain evidence="8 9">CBS 10092</strain>
    </source>
</reference>
<evidence type="ECO:0008006" key="10">
    <source>
        <dbReference type="Google" id="ProtNLM"/>
    </source>
</evidence>
<dbReference type="GO" id="GO:0006260">
    <property type="term" value="P:DNA replication"/>
    <property type="evidence" value="ECO:0007669"/>
    <property type="project" value="UniProtKB-KW"/>
</dbReference>
<dbReference type="RefSeq" id="XP_029737408.1">
    <property type="nucleotide sequence ID" value="XM_029886177.1"/>
</dbReference>
<feature type="region of interest" description="Disordered" evidence="7">
    <location>
        <begin position="1"/>
        <end position="36"/>
    </location>
</feature>
<keyword evidence="9" id="KW-1185">Reference proteome</keyword>
<dbReference type="InterPro" id="IPR018607">
    <property type="entry name" value="Ctf8"/>
</dbReference>
<dbReference type="GO" id="GO:0007064">
    <property type="term" value="P:mitotic sister chromatid cohesion"/>
    <property type="evidence" value="ECO:0007669"/>
    <property type="project" value="InterPro"/>
</dbReference>
<comment type="caution">
    <text evidence="8">The sequence shown here is derived from an EMBL/GenBank/DDBJ whole genome shotgun (WGS) entry which is preliminary data.</text>
</comment>
<evidence type="ECO:0000256" key="1">
    <source>
        <dbReference type="ARBA" id="ARBA00004123"/>
    </source>
</evidence>
<evidence type="ECO:0000256" key="3">
    <source>
        <dbReference type="ARBA" id="ARBA00023125"/>
    </source>
</evidence>
<evidence type="ECO:0000256" key="7">
    <source>
        <dbReference type="SAM" id="MobiDB-lite"/>
    </source>
</evidence>
<dbReference type="PANTHER" id="PTHR28605">
    <property type="entry name" value="CTF8, CHROMOSOME TRANSMISSION FIDELITY FACTOR 8 HOMOLOG (S. CEREVISIAE)"/>
    <property type="match status" value="1"/>
</dbReference>
<dbReference type="GO" id="GO:0003677">
    <property type="term" value="F:DNA binding"/>
    <property type="evidence" value="ECO:0007669"/>
    <property type="project" value="UniProtKB-KW"/>
</dbReference>
<dbReference type="OrthoDB" id="121932at2759"/>
<keyword evidence="4" id="KW-0539">Nucleus</keyword>
<organism evidence="8 9">
    <name type="scientific">Sporisorium graminicola</name>
    <dbReference type="NCBI Taxonomy" id="280036"/>
    <lineage>
        <taxon>Eukaryota</taxon>
        <taxon>Fungi</taxon>
        <taxon>Dikarya</taxon>
        <taxon>Basidiomycota</taxon>
        <taxon>Ustilaginomycotina</taxon>
        <taxon>Ustilaginomycetes</taxon>
        <taxon>Ustilaginales</taxon>
        <taxon>Ustilaginaceae</taxon>
        <taxon>Sporisorium</taxon>
    </lineage>
</organism>
<dbReference type="PANTHER" id="PTHR28605:SF1">
    <property type="entry name" value="CHROMOSOME TRANSMISSION FIDELITY FACTOR 8"/>
    <property type="match status" value="1"/>
</dbReference>
<evidence type="ECO:0000256" key="6">
    <source>
        <dbReference type="ARBA" id="ARBA00038447"/>
    </source>
</evidence>
<evidence type="ECO:0000256" key="2">
    <source>
        <dbReference type="ARBA" id="ARBA00022705"/>
    </source>
</evidence>
<evidence type="ECO:0000313" key="8">
    <source>
        <dbReference type="EMBL" id="TKY85423.1"/>
    </source>
</evidence>
<proteinExistence type="inferred from homology"/>
<evidence type="ECO:0000313" key="9">
    <source>
        <dbReference type="Proteomes" id="UP000306050"/>
    </source>
</evidence>
<dbReference type="GO" id="GO:0031390">
    <property type="term" value="C:Ctf18 RFC-like complex"/>
    <property type="evidence" value="ECO:0007669"/>
    <property type="project" value="InterPro"/>
</dbReference>
<dbReference type="Pfam" id="PF09696">
    <property type="entry name" value="Ctf8"/>
    <property type="match status" value="2"/>
</dbReference>
<gene>
    <name evidence="8" type="ORF">EX895_005585</name>
</gene>
<dbReference type="Proteomes" id="UP000306050">
    <property type="component" value="Chromosome SGRAM_7"/>
</dbReference>
<comment type="subcellular location">
    <subcellularLocation>
        <location evidence="1">Nucleus</location>
    </subcellularLocation>
</comment>
<accession>A0A4U7KMU9</accession>
<feature type="compositionally biased region" description="Acidic residues" evidence="7">
    <location>
        <begin position="212"/>
        <end position="226"/>
    </location>
</feature>
<keyword evidence="2" id="KW-0235">DNA replication</keyword>
<keyword evidence="3" id="KW-0238">DNA-binding</keyword>
<feature type="region of interest" description="Disordered" evidence="7">
    <location>
        <begin position="143"/>
        <end position="232"/>
    </location>
</feature>
<keyword evidence="5" id="KW-0131">Cell cycle</keyword>
<dbReference type="EMBL" id="SRRM01000020">
    <property type="protein sequence ID" value="TKY85423.1"/>
    <property type="molecule type" value="Genomic_DNA"/>
</dbReference>
<comment type="similarity">
    <text evidence="6">Belongs to the CTF8 family.</text>
</comment>
<dbReference type="AlphaFoldDB" id="A0A4U7KMU9"/>
<feature type="compositionally biased region" description="Low complexity" evidence="7">
    <location>
        <begin position="12"/>
        <end position="27"/>
    </location>
</feature>